<gene>
    <name evidence="1" type="ORF">HMPREF9607_01253</name>
</gene>
<dbReference type="SUPFAM" id="SSF143081">
    <property type="entry name" value="BB1717-like"/>
    <property type="match status" value="1"/>
</dbReference>
<dbReference type="EMBL" id="ADZU01000020">
    <property type="protein sequence ID" value="EFS92550.1"/>
    <property type="molecule type" value="Genomic_DNA"/>
</dbReference>
<evidence type="ECO:0000313" key="1">
    <source>
        <dbReference type="EMBL" id="EFS92550.1"/>
    </source>
</evidence>
<comment type="caution">
    <text evidence="1">The sequence shown here is derived from an EMBL/GenBank/DDBJ whole genome shotgun (WGS) entry which is preliminary data.</text>
</comment>
<protein>
    <submittedName>
        <fullName evidence="1">Uncharacterized protein</fullName>
    </submittedName>
</protein>
<dbReference type="InterPro" id="IPR036590">
    <property type="entry name" value="SRAP-like"/>
</dbReference>
<name>A0ABN0C5N8_9ACTN</name>
<dbReference type="InterPro" id="IPR003738">
    <property type="entry name" value="SRAP"/>
</dbReference>
<reference evidence="1" key="1">
    <citation type="submission" date="2010-08" db="EMBL/GenBank/DDBJ databases">
        <authorList>
            <person name="Weinstock G."/>
            <person name="Sodergren E."/>
            <person name="Clifton S."/>
            <person name="Fulton L."/>
            <person name="Fulton B."/>
            <person name="Courtney L."/>
            <person name="Fronick C."/>
            <person name="Harrison M."/>
            <person name="Strong C."/>
            <person name="Farmer C."/>
            <person name="Delahaunty K."/>
            <person name="Markovic C."/>
            <person name="Hall O."/>
            <person name="Minx P."/>
            <person name="Tomlinson C."/>
            <person name="Mitreva M."/>
            <person name="Hou S."/>
            <person name="Chen J."/>
            <person name="Wollam A."/>
            <person name="Pepin K.H."/>
            <person name="Johnson M."/>
            <person name="Bhonagiri V."/>
            <person name="Zhang X."/>
            <person name="Suruliraj S."/>
            <person name="Warren W."/>
            <person name="Chinwalla A."/>
            <person name="Mardis E.R."/>
            <person name="Wilson R.K."/>
        </authorList>
    </citation>
    <scope>NUCLEOTIDE SEQUENCE [LARGE SCALE GENOMIC DNA]</scope>
    <source>
        <strain evidence="1">HL044PA1</strain>
    </source>
</reference>
<dbReference type="Gene3D" id="3.90.1680.10">
    <property type="entry name" value="SOS response associated peptidase-like"/>
    <property type="match status" value="1"/>
</dbReference>
<organism evidence="1 2">
    <name type="scientific">Cutibacterium modestum HL044PA1</name>
    <dbReference type="NCBI Taxonomy" id="765109"/>
    <lineage>
        <taxon>Bacteria</taxon>
        <taxon>Bacillati</taxon>
        <taxon>Actinomycetota</taxon>
        <taxon>Actinomycetes</taxon>
        <taxon>Propionibacteriales</taxon>
        <taxon>Propionibacteriaceae</taxon>
        <taxon>Cutibacterium</taxon>
        <taxon>Cutibacterium modestum</taxon>
    </lineage>
</organism>
<sequence length="53" mass="5898">MGFLTRLAKESEPRPINARFETVAGNGIFRATMASRQCIVPMTGVFRVGREAR</sequence>
<dbReference type="RefSeq" id="WP_002528500.1">
    <property type="nucleotide sequence ID" value="NZ_GL383181.1"/>
</dbReference>
<accession>A0ABN0C5N8</accession>
<dbReference type="Pfam" id="PF02586">
    <property type="entry name" value="SRAP"/>
    <property type="match status" value="1"/>
</dbReference>
<keyword evidence="2" id="KW-1185">Reference proteome</keyword>
<dbReference type="Proteomes" id="UP000003179">
    <property type="component" value="Unassembled WGS sequence"/>
</dbReference>
<proteinExistence type="predicted"/>
<evidence type="ECO:0000313" key="2">
    <source>
        <dbReference type="Proteomes" id="UP000003179"/>
    </source>
</evidence>